<accession>A0A7X3BWB6</accession>
<dbReference type="RefSeq" id="WP_149877565.1">
    <property type="nucleotide sequence ID" value="NZ_WNBG01000011.1"/>
</dbReference>
<dbReference type="EMBL" id="WNBM01000010">
    <property type="protein sequence ID" value="MTT76653.1"/>
    <property type="molecule type" value="Genomic_DNA"/>
</dbReference>
<name>A0A7X3BWB6_9FIRM</name>
<evidence type="ECO:0000313" key="4">
    <source>
        <dbReference type="Proteomes" id="UP000484547"/>
    </source>
</evidence>
<dbReference type="OrthoDB" id="2084710at2"/>
<dbReference type="Proteomes" id="UP000484547">
    <property type="component" value="Unassembled WGS sequence"/>
</dbReference>
<dbReference type="EMBL" id="WNBW01000011">
    <property type="protein sequence ID" value="MTU04784.1"/>
    <property type="molecule type" value="Genomic_DNA"/>
</dbReference>
<comment type="caution">
    <text evidence="1">The sequence shown here is derived from an EMBL/GenBank/DDBJ whole genome shotgun (WGS) entry which is preliminary data.</text>
</comment>
<keyword evidence="3" id="KW-1185">Reference proteome</keyword>
<evidence type="ECO:0000313" key="2">
    <source>
        <dbReference type="EMBL" id="MTU04784.1"/>
    </source>
</evidence>
<proteinExistence type="predicted"/>
<evidence type="ECO:0000313" key="3">
    <source>
        <dbReference type="Proteomes" id="UP000443070"/>
    </source>
</evidence>
<sequence length="151" mass="17706">MKIEDLKVGRVEEKIRSLVGMVSKKKFFSACKCYENNKYGVDYVKPQLCIDEESHLIFCDRCGAVIDPFAAMLMVANFEKRQNREWGRYMESARRFWKIAHSYKPYRVALKEMEKNMGRGDKTMLPCCPKCDRAFDPADIKAYVNKKYVCD</sequence>
<dbReference type="Proteomes" id="UP000443070">
    <property type="component" value="Unassembled WGS sequence"/>
</dbReference>
<gene>
    <name evidence="1" type="ORF">GMD11_10310</name>
    <name evidence="2" type="ORF">GMD18_10300</name>
</gene>
<organism evidence="1 4">
    <name type="scientific">Phascolarctobacterium faecium</name>
    <dbReference type="NCBI Taxonomy" id="33025"/>
    <lineage>
        <taxon>Bacteria</taxon>
        <taxon>Bacillati</taxon>
        <taxon>Bacillota</taxon>
        <taxon>Negativicutes</taxon>
        <taxon>Acidaminococcales</taxon>
        <taxon>Acidaminococcaceae</taxon>
        <taxon>Phascolarctobacterium</taxon>
    </lineage>
</organism>
<evidence type="ECO:0000313" key="1">
    <source>
        <dbReference type="EMBL" id="MTT76653.1"/>
    </source>
</evidence>
<reference evidence="3 4" key="1">
    <citation type="journal article" date="2019" name="Nat. Med.">
        <title>A library of human gut bacterial isolates paired with longitudinal multiomics data enables mechanistic microbiome research.</title>
        <authorList>
            <person name="Poyet M."/>
            <person name="Groussin M."/>
            <person name="Gibbons S.M."/>
            <person name="Avila-Pacheco J."/>
            <person name="Jiang X."/>
            <person name="Kearney S.M."/>
            <person name="Perrotta A.R."/>
            <person name="Berdy B."/>
            <person name="Zhao S."/>
            <person name="Lieberman T.D."/>
            <person name="Swanson P.K."/>
            <person name="Smith M."/>
            <person name="Roesemann S."/>
            <person name="Alexander J.E."/>
            <person name="Rich S.A."/>
            <person name="Livny J."/>
            <person name="Vlamakis H."/>
            <person name="Clish C."/>
            <person name="Bullock K."/>
            <person name="Deik A."/>
            <person name="Scott J."/>
            <person name="Pierce K.A."/>
            <person name="Xavier R.J."/>
            <person name="Alm E.J."/>
        </authorList>
    </citation>
    <scope>NUCLEOTIDE SEQUENCE [LARGE SCALE GENOMIC DNA]</scope>
    <source>
        <strain evidence="1 4">BIOML-A13</strain>
        <strain evidence="2 3">BIOML-A3</strain>
    </source>
</reference>
<dbReference type="AlphaFoldDB" id="A0A7X3BWB6"/>
<protein>
    <submittedName>
        <fullName evidence="1">Uncharacterized protein</fullName>
    </submittedName>
</protein>